<name>A0ACB6QQQ8_9PLEO</name>
<dbReference type="EMBL" id="MU003512">
    <property type="protein sequence ID" value="KAF2469329.1"/>
    <property type="molecule type" value="Genomic_DNA"/>
</dbReference>
<reference evidence="1" key="1">
    <citation type="journal article" date="2020" name="Stud. Mycol.">
        <title>101 Dothideomycetes genomes: a test case for predicting lifestyles and emergence of pathogens.</title>
        <authorList>
            <person name="Haridas S."/>
            <person name="Albert R."/>
            <person name="Binder M."/>
            <person name="Bloem J."/>
            <person name="Labutti K."/>
            <person name="Salamov A."/>
            <person name="Andreopoulos B."/>
            <person name="Baker S."/>
            <person name="Barry K."/>
            <person name="Bills G."/>
            <person name="Bluhm B."/>
            <person name="Cannon C."/>
            <person name="Castanera R."/>
            <person name="Culley D."/>
            <person name="Daum C."/>
            <person name="Ezra D."/>
            <person name="Gonzalez J."/>
            <person name="Henrissat B."/>
            <person name="Kuo A."/>
            <person name="Liang C."/>
            <person name="Lipzen A."/>
            <person name="Lutzoni F."/>
            <person name="Magnuson J."/>
            <person name="Mondo S."/>
            <person name="Nolan M."/>
            <person name="Ohm R."/>
            <person name="Pangilinan J."/>
            <person name="Park H.-J."/>
            <person name="Ramirez L."/>
            <person name="Alfaro M."/>
            <person name="Sun H."/>
            <person name="Tritt A."/>
            <person name="Yoshinaga Y."/>
            <person name="Zwiers L.-H."/>
            <person name="Turgeon B."/>
            <person name="Goodwin S."/>
            <person name="Spatafora J."/>
            <person name="Crous P."/>
            <person name="Grigoriev I."/>
        </authorList>
    </citation>
    <scope>NUCLEOTIDE SEQUENCE</scope>
    <source>
        <strain evidence="1">ATCC 200398</strain>
    </source>
</reference>
<protein>
    <submittedName>
        <fullName evidence="1">Uncharacterized protein</fullName>
    </submittedName>
</protein>
<comment type="caution">
    <text evidence="1">The sequence shown here is derived from an EMBL/GenBank/DDBJ whole genome shotgun (WGS) entry which is preliminary data.</text>
</comment>
<organism evidence="1 2">
    <name type="scientific">Lindgomyces ingoldianus</name>
    <dbReference type="NCBI Taxonomy" id="673940"/>
    <lineage>
        <taxon>Eukaryota</taxon>
        <taxon>Fungi</taxon>
        <taxon>Dikarya</taxon>
        <taxon>Ascomycota</taxon>
        <taxon>Pezizomycotina</taxon>
        <taxon>Dothideomycetes</taxon>
        <taxon>Pleosporomycetidae</taxon>
        <taxon>Pleosporales</taxon>
        <taxon>Lindgomycetaceae</taxon>
        <taxon>Lindgomyces</taxon>
    </lineage>
</organism>
<evidence type="ECO:0000313" key="1">
    <source>
        <dbReference type="EMBL" id="KAF2469329.1"/>
    </source>
</evidence>
<sequence length="541" mass="61913">MSDPLSEGIGRGVCEKHSRRNAATPANLDFDARVPIPFSVFPSSYRSDAVTKETTKVKVEGEVNPHPSHQASHVGREGHEEHYESFSATAVPADRRDSRDSRYKEEVRVYEEERVRRPTTTRREELHIYEKDRRTPHQPEQREQRRERVSEVEFKTRDRYHQPYQRYVGSQIDVQDRTYDRDFNTVHGPATDYTPTQIDVTERQFREGTRPIVGGFAAAEQGYTNISTKPNYEQPAGYTHDSFTSRTSHDTTPYQRQDVDVVDSRYPSSHRREEDVRVEKTTRTTVDAPKKHKRDMGYYDEDGHYHSLRHGLHKAADKILHPIHGHRHHHSHSHSHAGSHFDNREEVVVKEKYTTSIPSPPVTRISSGVPVERIRHTETRTMAPPNTITIPCHHIRIGDLLILQGRPCQVIRITTSSQTGQHRYLGVDLFTKQLHEESSFISNPAPSVIVQNMLGPVFKQYRVLDIREDGRVVAMTETGDVKQGLPVLDQSGLSKRLSESFDNGRGSVRILVINDDGMEMAVDYKVVHGSRLSQSNALHVS</sequence>
<gene>
    <name evidence="1" type="ORF">BDR25DRAFT_315349</name>
</gene>
<accession>A0ACB6QQQ8</accession>
<keyword evidence="2" id="KW-1185">Reference proteome</keyword>
<evidence type="ECO:0000313" key="2">
    <source>
        <dbReference type="Proteomes" id="UP000799755"/>
    </source>
</evidence>
<dbReference type="Proteomes" id="UP000799755">
    <property type="component" value="Unassembled WGS sequence"/>
</dbReference>
<proteinExistence type="predicted"/>